<evidence type="ECO:0000256" key="1">
    <source>
        <dbReference type="SAM" id="Coils"/>
    </source>
</evidence>
<gene>
    <name evidence="5" type="ORF">R1sor_022680</name>
</gene>
<dbReference type="InterPro" id="IPR015404">
    <property type="entry name" value="Vps5_C"/>
</dbReference>
<keyword evidence="1" id="KW-0175">Coiled coil</keyword>
<dbReference type="Proteomes" id="UP001633002">
    <property type="component" value="Unassembled WGS sequence"/>
</dbReference>
<feature type="compositionally biased region" description="Polar residues" evidence="2">
    <location>
        <begin position="7"/>
        <end position="29"/>
    </location>
</feature>
<dbReference type="Pfam" id="PF09325">
    <property type="entry name" value="Vps5"/>
    <property type="match status" value="1"/>
</dbReference>
<sequence>MVRFFAATQQGSRPGGPQSPTADQPSLSISVTDPVKLGNGVQSYISYRVSTKTINQEDRGPEKIVIRRYSDFVWLHDRLVEKHKGIFIPPLPEKSAVEKFRFSAEFIEVRRRALDGFLKRIASHPQLRSSEDLKNFLTADEEVWAMEKARLQEGSVFKKKPGDFLQMFKEVQTKVTDVVLGKDKPQEESDPEYEKVKHYVDELEDHLSEAQKQSFRLVKRQRELGQALSEFGKAVKSLGNCEGGPLGTAFSELGGQSDVLSVKLQLQAQDLLMNFEEPIKEYVRIIQSIKNVMVDRAQAYRLQKDLSEAFKLKELNLEKLRLVRPDKVAEAELEVREMKVQSDEARARFQDIVRLMAQEMERFQEEKTNDLGTILQEFARAQAQLAADTADAWRTLLPELDKCTSEDVQTLKSSV</sequence>
<dbReference type="PANTHER" id="PTHR10555:SF170">
    <property type="entry name" value="FI18122P1"/>
    <property type="match status" value="1"/>
</dbReference>
<evidence type="ECO:0000313" key="5">
    <source>
        <dbReference type="EMBL" id="KAL3679724.1"/>
    </source>
</evidence>
<organism evidence="5 6">
    <name type="scientific">Riccia sorocarpa</name>
    <dbReference type="NCBI Taxonomy" id="122646"/>
    <lineage>
        <taxon>Eukaryota</taxon>
        <taxon>Viridiplantae</taxon>
        <taxon>Streptophyta</taxon>
        <taxon>Embryophyta</taxon>
        <taxon>Marchantiophyta</taxon>
        <taxon>Marchantiopsida</taxon>
        <taxon>Marchantiidae</taxon>
        <taxon>Marchantiales</taxon>
        <taxon>Ricciaceae</taxon>
        <taxon>Riccia</taxon>
    </lineage>
</organism>
<evidence type="ECO:0008006" key="7">
    <source>
        <dbReference type="Google" id="ProtNLM"/>
    </source>
</evidence>
<feature type="domain" description="PX" evidence="3">
    <location>
        <begin position="25"/>
        <end position="144"/>
    </location>
</feature>
<dbReference type="InterPro" id="IPR001683">
    <property type="entry name" value="PX_dom"/>
</dbReference>
<evidence type="ECO:0000259" key="4">
    <source>
        <dbReference type="PROSITE" id="PS50870"/>
    </source>
</evidence>
<dbReference type="GO" id="GO:0005768">
    <property type="term" value="C:endosome"/>
    <property type="evidence" value="ECO:0007669"/>
    <property type="project" value="UniProtKB-ARBA"/>
</dbReference>
<reference evidence="5 6" key="1">
    <citation type="submission" date="2024-09" db="EMBL/GenBank/DDBJ databases">
        <title>Chromosome-scale assembly of Riccia sorocarpa.</title>
        <authorList>
            <person name="Paukszto L."/>
        </authorList>
    </citation>
    <scope>NUCLEOTIDE SEQUENCE [LARGE SCALE GENOMIC DNA]</scope>
    <source>
        <strain evidence="5">LP-2024</strain>
        <tissue evidence="5">Aerial parts of the thallus</tissue>
    </source>
</reference>
<dbReference type="Gene3D" id="3.30.1520.10">
    <property type="entry name" value="Phox-like domain"/>
    <property type="match status" value="1"/>
</dbReference>
<dbReference type="InterPro" id="IPR010504">
    <property type="entry name" value="AH_dom"/>
</dbReference>
<dbReference type="SMART" id="SM00312">
    <property type="entry name" value="PX"/>
    <property type="match status" value="1"/>
</dbReference>
<accession>A0ABD3GMQ4</accession>
<evidence type="ECO:0000313" key="6">
    <source>
        <dbReference type="Proteomes" id="UP001633002"/>
    </source>
</evidence>
<feature type="domain" description="AH" evidence="4">
    <location>
        <begin position="181"/>
        <end position="398"/>
    </location>
</feature>
<dbReference type="FunFam" id="3.30.1520.10:FF:000028">
    <property type="entry name" value="sorting nexin 1 isoform X2"/>
    <property type="match status" value="1"/>
</dbReference>
<dbReference type="AlphaFoldDB" id="A0ABD3GMQ4"/>
<dbReference type="SUPFAM" id="SSF64268">
    <property type="entry name" value="PX domain"/>
    <property type="match status" value="1"/>
</dbReference>
<dbReference type="Gene3D" id="1.20.1270.60">
    <property type="entry name" value="Arfaptin homology (AH) domain/BAR domain"/>
    <property type="match status" value="1"/>
</dbReference>
<dbReference type="CDD" id="cd07596">
    <property type="entry name" value="BAR_SNX"/>
    <property type="match status" value="1"/>
</dbReference>
<dbReference type="PANTHER" id="PTHR10555">
    <property type="entry name" value="SORTING NEXIN"/>
    <property type="match status" value="1"/>
</dbReference>
<protein>
    <recommendedName>
        <fullName evidence="7">Sorting nexin 1</fullName>
    </recommendedName>
</protein>
<feature type="region of interest" description="Disordered" evidence="2">
    <location>
        <begin position="6"/>
        <end position="29"/>
    </location>
</feature>
<evidence type="ECO:0000256" key="2">
    <source>
        <dbReference type="SAM" id="MobiDB-lite"/>
    </source>
</evidence>
<evidence type="ECO:0000259" key="3">
    <source>
        <dbReference type="PROSITE" id="PS50195"/>
    </source>
</evidence>
<proteinExistence type="predicted"/>
<dbReference type="PROSITE" id="PS50195">
    <property type="entry name" value="PX"/>
    <property type="match status" value="1"/>
</dbReference>
<dbReference type="SUPFAM" id="SSF103657">
    <property type="entry name" value="BAR/IMD domain-like"/>
    <property type="match status" value="1"/>
</dbReference>
<dbReference type="CDD" id="cd06859">
    <property type="entry name" value="PX_SNX1_2_like"/>
    <property type="match status" value="1"/>
</dbReference>
<dbReference type="Pfam" id="PF00787">
    <property type="entry name" value="PX"/>
    <property type="match status" value="1"/>
</dbReference>
<name>A0ABD3GMQ4_9MARC</name>
<dbReference type="PROSITE" id="PS50870">
    <property type="entry name" value="AH"/>
    <property type="match status" value="1"/>
</dbReference>
<dbReference type="EMBL" id="JBJQOH010000007">
    <property type="protein sequence ID" value="KAL3679724.1"/>
    <property type="molecule type" value="Genomic_DNA"/>
</dbReference>
<keyword evidence="6" id="KW-1185">Reference proteome</keyword>
<dbReference type="InterPro" id="IPR036871">
    <property type="entry name" value="PX_dom_sf"/>
</dbReference>
<comment type="caution">
    <text evidence="5">The sequence shown here is derived from an EMBL/GenBank/DDBJ whole genome shotgun (WGS) entry which is preliminary data.</text>
</comment>
<dbReference type="InterPro" id="IPR027267">
    <property type="entry name" value="AH/BAR_dom_sf"/>
</dbReference>
<feature type="coiled-coil region" evidence="1">
    <location>
        <begin position="193"/>
        <end position="220"/>
    </location>
</feature>